<organism evidence="1 2">
    <name type="scientific">Parasponia andersonii</name>
    <name type="common">Sponia andersonii</name>
    <dbReference type="NCBI Taxonomy" id="3476"/>
    <lineage>
        <taxon>Eukaryota</taxon>
        <taxon>Viridiplantae</taxon>
        <taxon>Streptophyta</taxon>
        <taxon>Embryophyta</taxon>
        <taxon>Tracheophyta</taxon>
        <taxon>Spermatophyta</taxon>
        <taxon>Magnoliopsida</taxon>
        <taxon>eudicotyledons</taxon>
        <taxon>Gunneridae</taxon>
        <taxon>Pentapetalae</taxon>
        <taxon>rosids</taxon>
        <taxon>fabids</taxon>
        <taxon>Rosales</taxon>
        <taxon>Cannabaceae</taxon>
        <taxon>Parasponia</taxon>
    </lineage>
</organism>
<dbReference type="Proteomes" id="UP000237105">
    <property type="component" value="Unassembled WGS sequence"/>
</dbReference>
<reference evidence="2" key="1">
    <citation type="submission" date="2016-06" db="EMBL/GenBank/DDBJ databases">
        <title>Parallel loss of symbiosis genes in relatives of nitrogen-fixing non-legume Parasponia.</title>
        <authorList>
            <person name="Van Velzen R."/>
            <person name="Holmer R."/>
            <person name="Bu F."/>
            <person name="Rutten L."/>
            <person name="Van Zeijl A."/>
            <person name="Liu W."/>
            <person name="Santuari L."/>
            <person name="Cao Q."/>
            <person name="Sharma T."/>
            <person name="Shen D."/>
            <person name="Roswanjaya Y."/>
            <person name="Wardhani T."/>
            <person name="Kalhor M.S."/>
            <person name="Jansen J."/>
            <person name="Van den Hoogen J."/>
            <person name="Gungor B."/>
            <person name="Hartog M."/>
            <person name="Hontelez J."/>
            <person name="Verver J."/>
            <person name="Yang W.-C."/>
            <person name="Schijlen E."/>
            <person name="Repin R."/>
            <person name="Schilthuizen M."/>
            <person name="Schranz E."/>
            <person name="Heidstra R."/>
            <person name="Miyata K."/>
            <person name="Fedorova E."/>
            <person name="Kohlen W."/>
            <person name="Bisseling T."/>
            <person name="Smit S."/>
            <person name="Geurts R."/>
        </authorList>
    </citation>
    <scope>NUCLEOTIDE SEQUENCE [LARGE SCALE GENOMIC DNA]</scope>
    <source>
        <strain evidence="2">cv. WU1-14</strain>
    </source>
</reference>
<sequence>MTEDYRHKARPVPPEGLLEAEREAHRKVSHNSSESREKCLEMGTTLFKITQVLCEANEHLRSLEGYLEATSDASISEASLPDVIRID</sequence>
<proteinExistence type="predicted"/>
<protein>
    <submittedName>
        <fullName evidence="1">Uncharacterized protein</fullName>
    </submittedName>
</protein>
<evidence type="ECO:0000313" key="2">
    <source>
        <dbReference type="Proteomes" id="UP000237105"/>
    </source>
</evidence>
<gene>
    <name evidence="1" type="ORF">PanWU01x14_225060</name>
</gene>
<dbReference type="EMBL" id="JXTB01000249">
    <property type="protein sequence ID" value="PON50193.1"/>
    <property type="molecule type" value="Genomic_DNA"/>
</dbReference>
<keyword evidence="2" id="KW-1185">Reference proteome</keyword>
<comment type="caution">
    <text evidence="1">The sequence shown here is derived from an EMBL/GenBank/DDBJ whole genome shotgun (WGS) entry which is preliminary data.</text>
</comment>
<dbReference type="OrthoDB" id="10447108at2759"/>
<accession>A0A2P5BN50</accession>
<name>A0A2P5BN50_PARAD</name>
<evidence type="ECO:0000313" key="1">
    <source>
        <dbReference type="EMBL" id="PON50193.1"/>
    </source>
</evidence>
<dbReference type="AlphaFoldDB" id="A0A2P5BN50"/>